<reference evidence="3" key="1">
    <citation type="submission" date="2020-08" db="EMBL/GenBank/DDBJ databases">
        <title>Genome public.</title>
        <authorList>
            <person name="Liu C."/>
            <person name="Sun Q."/>
        </authorList>
    </citation>
    <scope>NUCLEOTIDE SEQUENCE</scope>
    <source>
        <strain evidence="3">NSJ-44</strain>
    </source>
</reference>
<dbReference type="Pfam" id="PF14453">
    <property type="entry name" value="ThiS-like"/>
    <property type="match status" value="1"/>
</dbReference>
<dbReference type="NCBIfam" id="NF006395">
    <property type="entry name" value="PRK08644.1"/>
    <property type="match status" value="1"/>
</dbReference>
<dbReference type="PANTHER" id="PTHR43267">
    <property type="entry name" value="TRNA THREONYLCARBAMOYLADENOSINE DEHYDRATASE"/>
    <property type="match status" value="1"/>
</dbReference>
<name>A0A926HLX4_9FIRM</name>
<dbReference type="GO" id="GO:0008641">
    <property type="term" value="F:ubiquitin-like modifier activating enzyme activity"/>
    <property type="evidence" value="ECO:0007669"/>
    <property type="project" value="InterPro"/>
</dbReference>
<proteinExistence type="predicted"/>
<gene>
    <name evidence="3" type="primary">thiF</name>
    <name evidence="3" type="ORF">H8699_03710</name>
</gene>
<dbReference type="Pfam" id="PF00899">
    <property type="entry name" value="ThiF"/>
    <property type="match status" value="1"/>
</dbReference>
<evidence type="ECO:0000313" key="3">
    <source>
        <dbReference type="EMBL" id="MBC8528543.1"/>
    </source>
</evidence>
<dbReference type="InterPro" id="IPR032726">
    <property type="entry name" value="ThiS-like_dom"/>
</dbReference>
<organism evidence="3 4">
    <name type="scientific">Luoshenia tenuis</name>
    <dbReference type="NCBI Taxonomy" id="2763654"/>
    <lineage>
        <taxon>Bacteria</taxon>
        <taxon>Bacillati</taxon>
        <taxon>Bacillota</taxon>
        <taxon>Clostridia</taxon>
        <taxon>Christensenellales</taxon>
        <taxon>Christensenellaceae</taxon>
        <taxon>Luoshenia</taxon>
    </lineage>
</organism>
<evidence type="ECO:0000313" key="4">
    <source>
        <dbReference type="Proteomes" id="UP000654279"/>
    </source>
</evidence>
<protein>
    <submittedName>
        <fullName evidence="3">Sulfur carrier protein ThiS adenylyltransferase ThiF</fullName>
    </submittedName>
</protein>
<dbReference type="PANTHER" id="PTHR43267:SF3">
    <property type="entry name" value="THIF PROTEIN"/>
    <property type="match status" value="1"/>
</dbReference>
<dbReference type="GO" id="GO:0016779">
    <property type="term" value="F:nucleotidyltransferase activity"/>
    <property type="evidence" value="ECO:0007669"/>
    <property type="project" value="UniProtKB-KW"/>
</dbReference>
<dbReference type="AlphaFoldDB" id="A0A926HLX4"/>
<dbReference type="GO" id="GO:0061504">
    <property type="term" value="P:cyclic threonylcarbamoyladenosine biosynthetic process"/>
    <property type="evidence" value="ECO:0007669"/>
    <property type="project" value="TreeGrafter"/>
</dbReference>
<evidence type="ECO:0000259" key="1">
    <source>
        <dbReference type="Pfam" id="PF00899"/>
    </source>
</evidence>
<keyword evidence="3" id="KW-0548">Nucleotidyltransferase</keyword>
<dbReference type="InterPro" id="IPR000594">
    <property type="entry name" value="ThiF_NAD_FAD-bd"/>
</dbReference>
<dbReference type="EMBL" id="JACRSO010000001">
    <property type="protein sequence ID" value="MBC8528543.1"/>
    <property type="molecule type" value="Genomic_DNA"/>
</dbReference>
<feature type="domain" description="THIF-type NAD/FAD binding fold" evidence="1">
    <location>
        <begin position="79"/>
        <end position="268"/>
    </location>
</feature>
<dbReference type="GO" id="GO:0061503">
    <property type="term" value="F:tRNA threonylcarbamoyladenosine dehydratase"/>
    <property type="evidence" value="ECO:0007669"/>
    <property type="project" value="TreeGrafter"/>
</dbReference>
<evidence type="ECO:0000259" key="2">
    <source>
        <dbReference type="Pfam" id="PF14453"/>
    </source>
</evidence>
<accession>A0A926HLX4</accession>
<keyword evidence="3" id="KW-0808">Transferase</keyword>
<comment type="caution">
    <text evidence="3">The sequence shown here is derived from an EMBL/GenBank/DDBJ whole genome shotgun (WGS) entry which is preliminary data.</text>
</comment>
<keyword evidence="4" id="KW-1185">Reference proteome</keyword>
<dbReference type="SUPFAM" id="SSF69572">
    <property type="entry name" value="Activating enzymes of the ubiquitin-like proteins"/>
    <property type="match status" value="1"/>
</dbReference>
<sequence>MRIRLNGQWKTCDVRRLHALREAECGPEAQDFITIYNGFATPEDQPLQEGDEIVLIRRGEMPPPEAFEAMLSARHTPGVYQKVKKARVAVAGLGGLGSAIALALARTGVGQLHLIDFDRVEPSNLNRQQYRICQLGLYKAQALKEEIGQIDPYIKVQADCLRLTAENAAQVLARDEIICEAFDGAQDKAMLVDTVLGQLPGRPIVAASGMAGYDSANAIVTRRLGENLYLCGDGHSAARPGWGLMAPRVAVCAGHQANMVLRLILGIKDV</sequence>
<dbReference type="NCBIfam" id="TIGR02354">
    <property type="entry name" value="thiF_fam2"/>
    <property type="match status" value="1"/>
</dbReference>
<dbReference type="RefSeq" id="WP_249284534.1">
    <property type="nucleotide sequence ID" value="NZ_JACRSO010000001.1"/>
</dbReference>
<dbReference type="InterPro" id="IPR045886">
    <property type="entry name" value="ThiF/MoeB/HesA"/>
</dbReference>
<feature type="domain" description="ThiS-like ubiquitin" evidence="2">
    <location>
        <begin position="1"/>
        <end position="59"/>
    </location>
</feature>
<dbReference type="Gene3D" id="3.40.50.720">
    <property type="entry name" value="NAD(P)-binding Rossmann-like Domain"/>
    <property type="match status" value="1"/>
</dbReference>
<dbReference type="InterPro" id="IPR012729">
    <property type="entry name" value="ThiF_fam2"/>
</dbReference>
<dbReference type="InterPro" id="IPR035985">
    <property type="entry name" value="Ubiquitin-activating_enz"/>
</dbReference>
<dbReference type="Proteomes" id="UP000654279">
    <property type="component" value="Unassembled WGS sequence"/>
</dbReference>